<gene>
    <name evidence="4" type="ORF">KP79_PYT05018</name>
</gene>
<evidence type="ECO:0000256" key="2">
    <source>
        <dbReference type="SAM" id="MobiDB-lite"/>
    </source>
</evidence>
<feature type="domain" description="Protein kinase" evidence="3">
    <location>
        <begin position="65"/>
        <end position="367"/>
    </location>
</feature>
<keyword evidence="5" id="KW-1185">Reference proteome</keyword>
<dbReference type="GO" id="GO:1902554">
    <property type="term" value="C:serine/threonine protein kinase complex"/>
    <property type="evidence" value="ECO:0007669"/>
    <property type="project" value="TreeGrafter"/>
</dbReference>
<comment type="caution">
    <text evidence="4">The sequence shown here is derived from an EMBL/GenBank/DDBJ whole genome shotgun (WGS) entry which is preliminary data.</text>
</comment>
<feature type="region of interest" description="Disordered" evidence="2">
    <location>
        <begin position="17"/>
        <end position="55"/>
    </location>
</feature>
<dbReference type="OrthoDB" id="840771at2759"/>
<comment type="similarity">
    <text evidence="1">Belongs to the protein kinase superfamily. STE Ser/Thr protein kinase family. STE20 subfamily.</text>
</comment>
<dbReference type="STRING" id="6573.A0A210QKV1"/>
<dbReference type="EMBL" id="NEDP02003147">
    <property type="protein sequence ID" value="OWF49367.1"/>
    <property type="molecule type" value="Genomic_DNA"/>
</dbReference>
<dbReference type="GO" id="GO:0004672">
    <property type="term" value="F:protein kinase activity"/>
    <property type="evidence" value="ECO:0007669"/>
    <property type="project" value="InterPro"/>
</dbReference>
<protein>
    <submittedName>
        <fullName evidence="4">STE20-related kinase adapter protein alpha</fullName>
    </submittedName>
</protein>
<proteinExistence type="inferred from homology"/>
<evidence type="ECO:0000313" key="5">
    <source>
        <dbReference type="Proteomes" id="UP000242188"/>
    </source>
</evidence>
<dbReference type="PROSITE" id="PS50011">
    <property type="entry name" value="PROTEIN_KINASE_DOM"/>
    <property type="match status" value="1"/>
</dbReference>
<dbReference type="AlphaFoldDB" id="A0A210QKV1"/>
<dbReference type="InterPro" id="IPR000719">
    <property type="entry name" value="Prot_kinase_dom"/>
</dbReference>
<dbReference type="Gene3D" id="1.10.510.10">
    <property type="entry name" value="Transferase(Phosphotransferase) domain 1"/>
    <property type="match status" value="1"/>
</dbReference>
<accession>A0A210QKV1</accession>
<keyword evidence="4" id="KW-0808">Transferase</keyword>
<dbReference type="InterPro" id="IPR011009">
    <property type="entry name" value="Kinase-like_dom_sf"/>
</dbReference>
<dbReference type="PANTHER" id="PTHR48014:SF21">
    <property type="entry name" value="SERINE_THREONINE-PROTEIN KINASE FRAY2"/>
    <property type="match status" value="1"/>
</dbReference>
<dbReference type="GO" id="GO:0005524">
    <property type="term" value="F:ATP binding"/>
    <property type="evidence" value="ECO:0007669"/>
    <property type="project" value="InterPro"/>
</dbReference>
<dbReference type="InterPro" id="IPR047173">
    <property type="entry name" value="STRAD_A/B-like"/>
</dbReference>
<name>A0A210QKV1_MIZYE</name>
<dbReference type="PANTHER" id="PTHR48014">
    <property type="entry name" value="SERINE/THREONINE-PROTEIN KINASE FRAY2"/>
    <property type="match status" value="1"/>
</dbReference>
<sequence>MSLLQQCACASSKTKESPTAVPYSRKHQTTSASPPQNDGLSQGEDNRIHSTMMSSGSFVPDTKHYELYTVIGRGCNDTAGIILTKHIPSSKHIAIKKTNLESCDIDFSVLQNEVILCRQLQHEKVLPILTTFIHDHELWTVMPLMAYGSCKDLIHAYFTNGLSEQASSYILRDTLLALEYLHSKGIIHRSVRASHILVAANGNVCLSGLRDAHSMIQRGRRLRIVHDYPQHFVRSLQWLAPEILEQNLMGYDCLSDIYSVGITACELANGYAPFTDMPVTQMLLEKINGTKPVLADCTTIADLVGEENTNQGHDSGIDSEATNSREITDLANARKFSHHFHNFVEICLEKSLETRPSASTLLGHSFFKHLKKKTSEMLPSLIQPLSPLTDISKLPKAQAGDVDDLAEDINNMSMEEGWDF</sequence>
<dbReference type="GO" id="GO:0006611">
    <property type="term" value="P:protein export from nucleus"/>
    <property type="evidence" value="ECO:0007669"/>
    <property type="project" value="TreeGrafter"/>
</dbReference>
<dbReference type="Proteomes" id="UP000242188">
    <property type="component" value="Unassembled WGS sequence"/>
</dbReference>
<keyword evidence="4" id="KW-0418">Kinase</keyword>
<dbReference type="Gene3D" id="3.30.200.20">
    <property type="entry name" value="Phosphorylase Kinase, domain 1"/>
    <property type="match status" value="1"/>
</dbReference>
<dbReference type="SUPFAM" id="SSF56112">
    <property type="entry name" value="Protein kinase-like (PK-like)"/>
    <property type="match status" value="1"/>
</dbReference>
<dbReference type="Pfam" id="PF00069">
    <property type="entry name" value="Pkinase"/>
    <property type="match status" value="1"/>
</dbReference>
<evidence type="ECO:0000313" key="4">
    <source>
        <dbReference type="EMBL" id="OWF49367.1"/>
    </source>
</evidence>
<organism evidence="4 5">
    <name type="scientific">Mizuhopecten yessoensis</name>
    <name type="common">Japanese scallop</name>
    <name type="synonym">Patinopecten yessoensis</name>
    <dbReference type="NCBI Taxonomy" id="6573"/>
    <lineage>
        <taxon>Eukaryota</taxon>
        <taxon>Metazoa</taxon>
        <taxon>Spiralia</taxon>
        <taxon>Lophotrochozoa</taxon>
        <taxon>Mollusca</taxon>
        <taxon>Bivalvia</taxon>
        <taxon>Autobranchia</taxon>
        <taxon>Pteriomorphia</taxon>
        <taxon>Pectinida</taxon>
        <taxon>Pectinoidea</taxon>
        <taxon>Pectinidae</taxon>
        <taxon>Mizuhopecten</taxon>
    </lineage>
</organism>
<dbReference type="GO" id="GO:0043539">
    <property type="term" value="F:protein serine/threonine kinase activator activity"/>
    <property type="evidence" value="ECO:0007669"/>
    <property type="project" value="InterPro"/>
</dbReference>
<reference evidence="4 5" key="1">
    <citation type="journal article" date="2017" name="Nat. Ecol. Evol.">
        <title>Scallop genome provides insights into evolution of bilaterian karyotype and development.</title>
        <authorList>
            <person name="Wang S."/>
            <person name="Zhang J."/>
            <person name="Jiao W."/>
            <person name="Li J."/>
            <person name="Xun X."/>
            <person name="Sun Y."/>
            <person name="Guo X."/>
            <person name="Huan P."/>
            <person name="Dong B."/>
            <person name="Zhang L."/>
            <person name="Hu X."/>
            <person name="Sun X."/>
            <person name="Wang J."/>
            <person name="Zhao C."/>
            <person name="Wang Y."/>
            <person name="Wang D."/>
            <person name="Huang X."/>
            <person name="Wang R."/>
            <person name="Lv J."/>
            <person name="Li Y."/>
            <person name="Zhang Z."/>
            <person name="Liu B."/>
            <person name="Lu W."/>
            <person name="Hui Y."/>
            <person name="Liang J."/>
            <person name="Zhou Z."/>
            <person name="Hou R."/>
            <person name="Li X."/>
            <person name="Liu Y."/>
            <person name="Li H."/>
            <person name="Ning X."/>
            <person name="Lin Y."/>
            <person name="Zhao L."/>
            <person name="Xing Q."/>
            <person name="Dou J."/>
            <person name="Li Y."/>
            <person name="Mao J."/>
            <person name="Guo H."/>
            <person name="Dou H."/>
            <person name="Li T."/>
            <person name="Mu C."/>
            <person name="Jiang W."/>
            <person name="Fu Q."/>
            <person name="Fu X."/>
            <person name="Miao Y."/>
            <person name="Liu J."/>
            <person name="Yu Q."/>
            <person name="Li R."/>
            <person name="Liao H."/>
            <person name="Li X."/>
            <person name="Kong Y."/>
            <person name="Jiang Z."/>
            <person name="Chourrout D."/>
            <person name="Li R."/>
            <person name="Bao Z."/>
        </authorList>
    </citation>
    <scope>NUCLEOTIDE SEQUENCE [LARGE SCALE GENOMIC DNA]</scope>
    <source>
        <strain evidence="4 5">PY_sf001</strain>
    </source>
</reference>
<feature type="compositionally biased region" description="Polar residues" evidence="2">
    <location>
        <begin position="29"/>
        <end position="40"/>
    </location>
</feature>
<evidence type="ECO:0000259" key="3">
    <source>
        <dbReference type="PROSITE" id="PS50011"/>
    </source>
</evidence>
<evidence type="ECO:0000256" key="1">
    <source>
        <dbReference type="ARBA" id="ARBA00008874"/>
    </source>
</evidence>